<gene>
    <name evidence="1" type="ORF">THIOM_000662</name>
</gene>
<dbReference type="SUPFAM" id="SSF47240">
    <property type="entry name" value="Ferritin-like"/>
    <property type="match status" value="1"/>
</dbReference>
<sequence>MTNNLFEAAYSCIMATDSSEKVQLSQTTVQAWQTNQLNLSASKAPVPILSPGLPPSLCLVSPRELPRRTLSTPMGQAALLHALAHIEFNAINLAWDAIYRFRDLPKAFYDDWVKVADEETTHFVLLHEQLQQLAYVYGDLNAHNGLWEMAVKT</sequence>
<dbReference type="Pfam" id="PF04305">
    <property type="entry name" value="DUF455"/>
    <property type="match status" value="1"/>
</dbReference>
<dbReference type="InterPro" id="IPR009078">
    <property type="entry name" value="Ferritin-like_SF"/>
</dbReference>
<evidence type="ECO:0000313" key="1">
    <source>
        <dbReference type="EMBL" id="OAD23507.1"/>
    </source>
</evidence>
<evidence type="ECO:0000313" key="2">
    <source>
        <dbReference type="Proteomes" id="UP000076962"/>
    </source>
</evidence>
<dbReference type="Proteomes" id="UP000076962">
    <property type="component" value="Unassembled WGS sequence"/>
</dbReference>
<organism evidence="1 2">
    <name type="scientific">Candidatus Thiomargarita nelsonii</name>
    <dbReference type="NCBI Taxonomy" id="1003181"/>
    <lineage>
        <taxon>Bacteria</taxon>
        <taxon>Pseudomonadati</taxon>
        <taxon>Pseudomonadota</taxon>
        <taxon>Gammaproteobacteria</taxon>
        <taxon>Thiotrichales</taxon>
        <taxon>Thiotrichaceae</taxon>
        <taxon>Thiomargarita</taxon>
    </lineage>
</organism>
<feature type="non-terminal residue" evidence="1">
    <location>
        <position position="153"/>
    </location>
</feature>
<proteinExistence type="predicted"/>
<dbReference type="EMBL" id="LUTY01000328">
    <property type="protein sequence ID" value="OAD23507.1"/>
    <property type="molecule type" value="Genomic_DNA"/>
</dbReference>
<name>A0A176S6B8_9GAMM</name>
<comment type="caution">
    <text evidence="1">The sequence shown here is derived from an EMBL/GenBank/DDBJ whole genome shotgun (WGS) entry which is preliminary data.</text>
</comment>
<protein>
    <submittedName>
        <fullName evidence="1">Protein containing DUF455</fullName>
    </submittedName>
</protein>
<dbReference type="CDD" id="cd00657">
    <property type="entry name" value="Ferritin_like"/>
    <property type="match status" value="1"/>
</dbReference>
<dbReference type="PANTHER" id="PTHR42782">
    <property type="entry name" value="SI:CH73-314G15.3"/>
    <property type="match status" value="1"/>
</dbReference>
<dbReference type="AlphaFoldDB" id="A0A176S6B8"/>
<accession>A0A176S6B8</accession>
<keyword evidence="2" id="KW-1185">Reference proteome</keyword>
<dbReference type="InterPro" id="IPR007402">
    <property type="entry name" value="DUF455"/>
</dbReference>
<dbReference type="PANTHER" id="PTHR42782:SF4">
    <property type="entry name" value="DUF455 DOMAIN-CONTAINING PROTEIN"/>
    <property type="match status" value="1"/>
</dbReference>
<reference evidence="1 2" key="1">
    <citation type="submission" date="2016-05" db="EMBL/GenBank/DDBJ databases">
        <title>Single-cell genome of chain-forming Candidatus Thiomargarita nelsonii and comparison to other large sulfur-oxidizing bacteria.</title>
        <authorList>
            <person name="Winkel M."/>
            <person name="Salman V."/>
            <person name="Woyke T."/>
            <person name="Schulz-Vogt H."/>
            <person name="Richter M."/>
            <person name="Flood B."/>
            <person name="Bailey J."/>
            <person name="Amann R."/>
            <person name="Mussmann M."/>
        </authorList>
    </citation>
    <scope>NUCLEOTIDE SEQUENCE [LARGE SCALE GENOMIC DNA]</scope>
    <source>
        <strain evidence="1 2">THI036</strain>
    </source>
</reference>